<keyword evidence="2" id="KW-0472">Membrane</keyword>
<reference evidence="4 5" key="1">
    <citation type="submission" date="2023-04" db="EMBL/GenBank/DDBJ databases">
        <title>Genome of Basidiobolus ranarum AG-B5.</title>
        <authorList>
            <person name="Stajich J.E."/>
            <person name="Carter-House D."/>
            <person name="Gryganskyi A."/>
        </authorList>
    </citation>
    <scope>NUCLEOTIDE SEQUENCE [LARGE SCALE GENOMIC DNA]</scope>
    <source>
        <strain evidence="4 5">AG-B5</strain>
    </source>
</reference>
<feature type="region of interest" description="Disordered" evidence="1">
    <location>
        <begin position="26"/>
        <end position="47"/>
    </location>
</feature>
<dbReference type="SUPFAM" id="SSF82153">
    <property type="entry name" value="FAS1 domain"/>
    <property type="match status" value="1"/>
</dbReference>
<keyword evidence="5" id="KW-1185">Reference proteome</keyword>
<evidence type="ECO:0000256" key="2">
    <source>
        <dbReference type="SAM" id="Phobius"/>
    </source>
</evidence>
<accession>A0ABR2WD20</accession>
<feature type="transmembrane region" description="Helical" evidence="2">
    <location>
        <begin position="49"/>
        <end position="67"/>
    </location>
</feature>
<name>A0ABR2WD20_9FUNG</name>
<proteinExistence type="predicted"/>
<keyword evidence="2" id="KW-1133">Transmembrane helix</keyword>
<comment type="caution">
    <text evidence="4">The sequence shown here is derived from an EMBL/GenBank/DDBJ whole genome shotgun (WGS) entry which is preliminary data.</text>
</comment>
<gene>
    <name evidence="4" type="ORF">K7432_017705</name>
</gene>
<dbReference type="PROSITE" id="PS50213">
    <property type="entry name" value="FAS1"/>
    <property type="match status" value="1"/>
</dbReference>
<keyword evidence="2" id="KW-0812">Transmembrane</keyword>
<dbReference type="EMBL" id="JASJQH010004191">
    <property type="protein sequence ID" value="KAK9759391.1"/>
    <property type="molecule type" value="Genomic_DNA"/>
</dbReference>
<dbReference type="Proteomes" id="UP001479436">
    <property type="component" value="Unassembled WGS sequence"/>
</dbReference>
<protein>
    <recommendedName>
        <fullName evidence="3">FAS1 domain-containing protein</fullName>
    </recommendedName>
</protein>
<sequence>MVVVANVLTSNGVVHVVEGVLIPGQQADTTSPANGAKPTNNSATSASPLNSFGLGGLIIGLYMFSLAF</sequence>
<evidence type="ECO:0000259" key="3">
    <source>
        <dbReference type="PROSITE" id="PS50213"/>
    </source>
</evidence>
<evidence type="ECO:0000256" key="1">
    <source>
        <dbReference type="SAM" id="MobiDB-lite"/>
    </source>
</evidence>
<dbReference type="InterPro" id="IPR000782">
    <property type="entry name" value="FAS1_domain"/>
</dbReference>
<dbReference type="InterPro" id="IPR036378">
    <property type="entry name" value="FAS1_dom_sf"/>
</dbReference>
<organism evidence="4 5">
    <name type="scientific">Basidiobolus ranarum</name>
    <dbReference type="NCBI Taxonomy" id="34480"/>
    <lineage>
        <taxon>Eukaryota</taxon>
        <taxon>Fungi</taxon>
        <taxon>Fungi incertae sedis</taxon>
        <taxon>Zoopagomycota</taxon>
        <taxon>Entomophthoromycotina</taxon>
        <taxon>Basidiobolomycetes</taxon>
        <taxon>Basidiobolales</taxon>
        <taxon>Basidiobolaceae</taxon>
        <taxon>Basidiobolus</taxon>
    </lineage>
</organism>
<feature type="domain" description="FAS1" evidence="3">
    <location>
        <begin position="1"/>
        <end position="21"/>
    </location>
</feature>
<evidence type="ECO:0000313" key="4">
    <source>
        <dbReference type="EMBL" id="KAK9759391.1"/>
    </source>
</evidence>
<evidence type="ECO:0000313" key="5">
    <source>
        <dbReference type="Proteomes" id="UP001479436"/>
    </source>
</evidence>